<dbReference type="RefSeq" id="XP_033779004.1">
    <property type="nucleotide sequence ID" value="XM_033923113.1"/>
</dbReference>
<evidence type="ECO:0000313" key="4">
    <source>
        <dbReference type="Proteomes" id="UP000515159"/>
    </source>
</evidence>
<dbReference type="Proteomes" id="UP000515159">
    <property type="component" value="Chromosome 16"/>
</dbReference>
<sequence length="181" mass="20282">MGRSVQGDGGTMKLFLAFLTLGLSGCWLQTEALLNGNIMNTNASDGILSQPEIANMDRLLGNPVCLCNHNLTEDTSLSPRMFNPDFKIAKQEQSELEQPKQERSEPENMEATEEEEEEIALDEEGQPEETVARIKFFGIEPKEQSSIIGIVTALLAVMALVGLYYYFLHPKKHKKRKLQHS</sequence>
<feature type="compositionally biased region" description="Basic and acidic residues" evidence="1">
    <location>
        <begin position="89"/>
        <end position="106"/>
    </location>
</feature>
<dbReference type="GeneID" id="117349553"/>
<keyword evidence="2" id="KW-0812">Transmembrane</keyword>
<evidence type="ECO:0000313" key="5">
    <source>
        <dbReference type="RefSeq" id="XP_033779004.1"/>
    </source>
</evidence>
<feature type="chain" id="PRO_5027625365" evidence="3">
    <location>
        <begin position="33"/>
        <end position="181"/>
    </location>
</feature>
<feature type="transmembrane region" description="Helical" evidence="2">
    <location>
        <begin position="147"/>
        <end position="167"/>
    </location>
</feature>
<dbReference type="InParanoid" id="A0A6P8P5Q6"/>
<evidence type="ECO:0000256" key="2">
    <source>
        <dbReference type="SAM" id="Phobius"/>
    </source>
</evidence>
<evidence type="ECO:0000256" key="3">
    <source>
        <dbReference type="SAM" id="SignalP"/>
    </source>
</evidence>
<organism evidence="4 5">
    <name type="scientific">Geotrypetes seraphini</name>
    <name type="common">Gaboon caecilian</name>
    <name type="synonym">Caecilia seraphini</name>
    <dbReference type="NCBI Taxonomy" id="260995"/>
    <lineage>
        <taxon>Eukaryota</taxon>
        <taxon>Metazoa</taxon>
        <taxon>Chordata</taxon>
        <taxon>Craniata</taxon>
        <taxon>Vertebrata</taxon>
        <taxon>Euteleostomi</taxon>
        <taxon>Amphibia</taxon>
        <taxon>Gymnophiona</taxon>
        <taxon>Geotrypetes</taxon>
    </lineage>
</organism>
<dbReference type="AlphaFoldDB" id="A0A6P8P5Q6"/>
<gene>
    <name evidence="5" type="primary">LOC117349553</name>
</gene>
<feature type="signal peptide" evidence="3">
    <location>
        <begin position="1"/>
        <end position="32"/>
    </location>
</feature>
<reference evidence="5" key="1">
    <citation type="submission" date="2025-08" db="UniProtKB">
        <authorList>
            <consortium name="RefSeq"/>
        </authorList>
    </citation>
    <scope>IDENTIFICATION</scope>
</reference>
<keyword evidence="4" id="KW-1185">Reference proteome</keyword>
<keyword evidence="2" id="KW-1133">Transmembrane helix</keyword>
<feature type="compositionally biased region" description="Acidic residues" evidence="1">
    <location>
        <begin position="107"/>
        <end position="126"/>
    </location>
</feature>
<dbReference type="KEGG" id="gsh:117349553"/>
<keyword evidence="2" id="KW-0472">Membrane</keyword>
<evidence type="ECO:0000256" key="1">
    <source>
        <dbReference type="SAM" id="MobiDB-lite"/>
    </source>
</evidence>
<feature type="region of interest" description="Disordered" evidence="1">
    <location>
        <begin position="89"/>
        <end position="126"/>
    </location>
</feature>
<accession>A0A6P8P5Q6</accession>
<name>A0A6P8P5Q6_GEOSA</name>
<dbReference type="PROSITE" id="PS51257">
    <property type="entry name" value="PROKAR_LIPOPROTEIN"/>
    <property type="match status" value="1"/>
</dbReference>
<dbReference type="CDD" id="cd12087">
    <property type="entry name" value="TM_EGFR-like"/>
    <property type="match status" value="1"/>
</dbReference>
<protein>
    <submittedName>
        <fullName evidence="5">Uncharacterized protein LOC117349553 isoform X1</fullName>
    </submittedName>
</protein>
<keyword evidence="3" id="KW-0732">Signal</keyword>
<proteinExistence type="predicted"/>